<comment type="caution">
    <text evidence="2">The sequence shown here is derived from an EMBL/GenBank/DDBJ whole genome shotgun (WGS) entry which is preliminary data.</text>
</comment>
<dbReference type="AlphaFoldDB" id="A0A923TCE5"/>
<dbReference type="EMBL" id="JACSIT010000069">
    <property type="protein sequence ID" value="MBC6993642.1"/>
    <property type="molecule type" value="Genomic_DNA"/>
</dbReference>
<organism evidence="2 3">
    <name type="scientific">Neolewinella lacunae</name>
    <dbReference type="NCBI Taxonomy" id="1517758"/>
    <lineage>
        <taxon>Bacteria</taxon>
        <taxon>Pseudomonadati</taxon>
        <taxon>Bacteroidota</taxon>
        <taxon>Saprospiria</taxon>
        <taxon>Saprospirales</taxon>
        <taxon>Lewinellaceae</taxon>
        <taxon>Neolewinella</taxon>
    </lineage>
</organism>
<feature type="transmembrane region" description="Helical" evidence="1">
    <location>
        <begin position="78"/>
        <end position="97"/>
    </location>
</feature>
<keyword evidence="1" id="KW-1133">Transmembrane helix</keyword>
<evidence type="ECO:0008006" key="4">
    <source>
        <dbReference type="Google" id="ProtNLM"/>
    </source>
</evidence>
<evidence type="ECO:0000313" key="3">
    <source>
        <dbReference type="Proteomes" id="UP000650081"/>
    </source>
</evidence>
<sequence length="197" mass="22312">MKEKNEARLREALGRLPEYDPPAGVWEDLAAQLPPELQGRLPSYPPPAEVWNAVSRQLDTAQQPGVERPLRSLPRLPFRWSAVAAVLLLVLGATAVWRGIDPGPKVTYSYGQEISRESTVADWDNEESSFDRVLAEIEARNEPNLNTLRLELDELTEAKEDIKAMLVAYGEDPEVVRQLAEIERDRSDVYRRIIVEL</sequence>
<gene>
    <name evidence="2" type="ORF">H9S92_05695</name>
</gene>
<dbReference type="RefSeq" id="WP_187465752.1">
    <property type="nucleotide sequence ID" value="NZ_JACSIT010000069.1"/>
</dbReference>
<evidence type="ECO:0000313" key="2">
    <source>
        <dbReference type="EMBL" id="MBC6993642.1"/>
    </source>
</evidence>
<proteinExistence type="predicted"/>
<keyword evidence="1" id="KW-0812">Transmembrane</keyword>
<protein>
    <recommendedName>
        <fullName evidence="4">DUF5667 domain-containing protein</fullName>
    </recommendedName>
</protein>
<name>A0A923TCE5_9BACT</name>
<keyword evidence="1" id="KW-0472">Membrane</keyword>
<dbReference type="Proteomes" id="UP000650081">
    <property type="component" value="Unassembled WGS sequence"/>
</dbReference>
<evidence type="ECO:0000256" key="1">
    <source>
        <dbReference type="SAM" id="Phobius"/>
    </source>
</evidence>
<reference evidence="2" key="1">
    <citation type="submission" date="2020-08" db="EMBL/GenBank/DDBJ databases">
        <title>Lewinella bacteria from marine environments.</title>
        <authorList>
            <person name="Zhong Y."/>
        </authorList>
    </citation>
    <scope>NUCLEOTIDE SEQUENCE</scope>
    <source>
        <strain evidence="2">KCTC 42187</strain>
    </source>
</reference>
<keyword evidence="3" id="KW-1185">Reference proteome</keyword>
<accession>A0A923TCE5</accession>